<evidence type="ECO:0000313" key="2">
    <source>
        <dbReference type="Proteomes" id="UP000321353"/>
    </source>
</evidence>
<organism evidence="1 2">
    <name type="scientific">Stieleria maiorica</name>
    <dbReference type="NCBI Taxonomy" id="2795974"/>
    <lineage>
        <taxon>Bacteria</taxon>
        <taxon>Pseudomonadati</taxon>
        <taxon>Planctomycetota</taxon>
        <taxon>Planctomycetia</taxon>
        <taxon>Pirellulales</taxon>
        <taxon>Pirellulaceae</taxon>
        <taxon>Stieleria</taxon>
    </lineage>
</organism>
<reference evidence="1 2" key="1">
    <citation type="submission" date="2019-02" db="EMBL/GenBank/DDBJ databases">
        <title>Planctomycetal bacteria perform biofilm scaping via a novel small molecule.</title>
        <authorList>
            <person name="Jeske O."/>
            <person name="Boedeker C."/>
            <person name="Wiegand S."/>
            <person name="Breitling P."/>
            <person name="Kallscheuer N."/>
            <person name="Jogler M."/>
            <person name="Rohde M."/>
            <person name="Petersen J."/>
            <person name="Medema M.H."/>
            <person name="Surup F."/>
            <person name="Jogler C."/>
        </authorList>
    </citation>
    <scope>NUCLEOTIDE SEQUENCE [LARGE SCALE GENOMIC DNA]</scope>
    <source>
        <strain evidence="1 2">Mal15</strain>
    </source>
</reference>
<evidence type="ECO:0000313" key="1">
    <source>
        <dbReference type="EMBL" id="QEG01597.1"/>
    </source>
</evidence>
<dbReference type="EMBL" id="CP036264">
    <property type="protein sequence ID" value="QEG01597.1"/>
    <property type="molecule type" value="Genomic_DNA"/>
</dbReference>
<keyword evidence="2" id="KW-1185">Reference proteome</keyword>
<dbReference type="Proteomes" id="UP000321353">
    <property type="component" value="Chromosome"/>
</dbReference>
<proteinExistence type="predicted"/>
<dbReference type="KEGG" id="smam:Mal15_56740"/>
<accession>A0A5B9MNV4</accession>
<sequence>MSHAWASLAKHKQKRLAIEGIINPLWDRFGGSMGIANAWMAAYSEATAVRRIRSVEALIALLDWVAQHPDTHIDPTGMTDKELDREVNRASCDAMSSILATNPDLAATIAAQHGFILAPLATSLDQSEC</sequence>
<dbReference type="AlphaFoldDB" id="A0A5B9MNV4"/>
<name>A0A5B9MNV4_9BACT</name>
<gene>
    <name evidence="1" type="ORF">Mal15_56740</name>
</gene>
<protein>
    <submittedName>
        <fullName evidence="1">Uncharacterized protein</fullName>
    </submittedName>
</protein>